<name>A0A2P2ITJ2_RHIMU</name>
<protein>
    <submittedName>
        <fullName evidence="1">Uncharacterized protein</fullName>
    </submittedName>
</protein>
<sequence>MAHAQACSILNERNIQKQVTNNLTFSDNLYITFLPN</sequence>
<dbReference type="EMBL" id="GGEC01004035">
    <property type="protein sequence ID" value="MBW84518.1"/>
    <property type="molecule type" value="Transcribed_RNA"/>
</dbReference>
<dbReference type="AlphaFoldDB" id="A0A2P2ITJ2"/>
<reference evidence="1" key="1">
    <citation type="submission" date="2018-02" db="EMBL/GenBank/DDBJ databases">
        <title>Rhizophora mucronata_Transcriptome.</title>
        <authorList>
            <person name="Meera S.P."/>
            <person name="Sreeshan A."/>
            <person name="Augustine A."/>
        </authorList>
    </citation>
    <scope>NUCLEOTIDE SEQUENCE</scope>
    <source>
        <tissue evidence="1">Leaf</tissue>
    </source>
</reference>
<accession>A0A2P2ITJ2</accession>
<evidence type="ECO:0000313" key="1">
    <source>
        <dbReference type="EMBL" id="MBW84518.1"/>
    </source>
</evidence>
<proteinExistence type="predicted"/>
<organism evidence="1">
    <name type="scientific">Rhizophora mucronata</name>
    <name type="common">Asiatic mangrove</name>
    <dbReference type="NCBI Taxonomy" id="61149"/>
    <lineage>
        <taxon>Eukaryota</taxon>
        <taxon>Viridiplantae</taxon>
        <taxon>Streptophyta</taxon>
        <taxon>Embryophyta</taxon>
        <taxon>Tracheophyta</taxon>
        <taxon>Spermatophyta</taxon>
        <taxon>Magnoliopsida</taxon>
        <taxon>eudicotyledons</taxon>
        <taxon>Gunneridae</taxon>
        <taxon>Pentapetalae</taxon>
        <taxon>rosids</taxon>
        <taxon>fabids</taxon>
        <taxon>Malpighiales</taxon>
        <taxon>Rhizophoraceae</taxon>
        <taxon>Rhizophora</taxon>
    </lineage>
</organism>